<evidence type="ECO:0000313" key="3">
    <source>
        <dbReference type="Proteomes" id="UP001558652"/>
    </source>
</evidence>
<keyword evidence="3" id="KW-1185">Reference proteome</keyword>
<sequence>MTLTPPKFIVSPAPNFDPSKPTWNSIQIHYLTLCLTTQVEETPQDVPRGPVSSRTHSADKRDECGDSEERFDKVEDHFNGCRRSLREDCRGKRSYQDVLYGGRPHLAARAKSQKITHALFRHLLLPLLIEHDSPLAATAVMYATCTGVSLIA</sequence>
<dbReference type="AlphaFoldDB" id="A0ABD0YRD3"/>
<reference evidence="2 3" key="1">
    <citation type="submission" date="2024-07" db="EMBL/GenBank/DDBJ databases">
        <title>Chromosome-level genome assembly of the water stick insect Ranatra chinensis (Heteroptera: Nepidae).</title>
        <authorList>
            <person name="Liu X."/>
        </authorList>
    </citation>
    <scope>NUCLEOTIDE SEQUENCE [LARGE SCALE GENOMIC DNA]</scope>
    <source>
        <strain evidence="2">Cailab_2021Rc</strain>
        <tissue evidence="2">Muscle</tissue>
    </source>
</reference>
<feature type="region of interest" description="Disordered" evidence="1">
    <location>
        <begin position="41"/>
        <end position="67"/>
    </location>
</feature>
<accession>A0ABD0YRD3</accession>
<evidence type="ECO:0000313" key="2">
    <source>
        <dbReference type="EMBL" id="KAL1138512.1"/>
    </source>
</evidence>
<organism evidence="2 3">
    <name type="scientific">Ranatra chinensis</name>
    <dbReference type="NCBI Taxonomy" id="642074"/>
    <lineage>
        <taxon>Eukaryota</taxon>
        <taxon>Metazoa</taxon>
        <taxon>Ecdysozoa</taxon>
        <taxon>Arthropoda</taxon>
        <taxon>Hexapoda</taxon>
        <taxon>Insecta</taxon>
        <taxon>Pterygota</taxon>
        <taxon>Neoptera</taxon>
        <taxon>Paraneoptera</taxon>
        <taxon>Hemiptera</taxon>
        <taxon>Heteroptera</taxon>
        <taxon>Panheteroptera</taxon>
        <taxon>Nepomorpha</taxon>
        <taxon>Nepidae</taxon>
        <taxon>Ranatrinae</taxon>
        <taxon>Ranatra</taxon>
    </lineage>
</organism>
<dbReference type="Proteomes" id="UP001558652">
    <property type="component" value="Unassembled WGS sequence"/>
</dbReference>
<comment type="caution">
    <text evidence="2">The sequence shown here is derived from an EMBL/GenBank/DDBJ whole genome shotgun (WGS) entry which is preliminary data.</text>
</comment>
<protein>
    <submittedName>
        <fullName evidence="2">Uncharacterized protein</fullName>
    </submittedName>
</protein>
<proteinExistence type="predicted"/>
<name>A0ABD0YRD3_9HEMI</name>
<gene>
    <name evidence="2" type="ORF">AAG570_008575</name>
</gene>
<evidence type="ECO:0000256" key="1">
    <source>
        <dbReference type="SAM" id="MobiDB-lite"/>
    </source>
</evidence>
<dbReference type="EMBL" id="JBFDAA010000003">
    <property type="protein sequence ID" value="KAL1138512.1"/>
    <property type="molecule type" value="Genomic_DNA"/>
</dbReference>
<feature type="compositionally biased region" description="Basic and acidic residues" evidence="1">
    <location>
        <begin position="56"/>
        <end position="67"/>
    </location>
</feature>